<keyword evidence="2" id="KW-1133">Transmembrane helix</keyword>
<organism evidence="3">
    <name type="scientific">mine drainage metagenome</name>
    <dbReference type="NCBI Taxonomy" id="410659"/>
    <lineage>
        <taxon>unclassified sequences</taxon>
        <taxon>metagenomes</taxon>
        <taxon>ecological metagenomes</taxon>
    </lineage>
</organism>
<dbReference type="GO" id="GO:0042910">
    <property type="term" value="F:xenobiotic transmembrane transporter activity"/>
    <property type="evidence" value="ECO:0007669"/>
    <property type="project" value="InterPro"/>
</dbReference>
<accession>T1C6Y8</accession>
<reference evidence="3" key="2">
    <citation type="journal article" date="2014" name="ISME J.">
        <title>Microbial stratification in low pH oxic and suboxic macroscopic growths along an acid mine drainage.</title>
        <authorList>
            <person name="Mendez-Garcia C."/>
            <person name="Mesa V."/>
            <person name="Sprenger R.R."/>
            <person name="Richter M."/>
            <person name="Diez M.S."/>
            <person name="Solano J."/>
            <person name="Bargiela R."/>
            <person name="Golyshina O.V."/>
            <person name="Manteca A."/>
            <person name="Ramos J.L."/>
            <person name="Gallego J.R."/>
            <person name="Llorente I."/>
            <person name="Martins Dos Santos V.A."/>
            <person name="Jensen O.N."/>
            <person name="Pelaez A.I."/>
            <person name="Sanchez J."/>
            <person name="Ferrer M."/>
        </authorList>
    </citation>
    <scope>NUCLEOTIDE SEQUENCE</scope>
</reference>
<reference evidence="3" key="1">
    <citation type="submission" date="2013-08" db="EMBL/GenBank/DDBJ databases">
        <authorList>
            <person name="Mendez C."/>
            <person name="Richter M."/>
            <person name="Ferrer M."/>
            <person name="Sanchez J."/>
        </authorList>
    </citation>
    <scope>NUCLEOTIDE SEQUENCE</scope>
</reference>
<feature type="transmembrane region" description="Helical" evidence="2">
    <location>
        <begin position="179"/>
        <end position="196"/>
    </location>
</feature>
<dbReference type="PANTHER" id="PTHR43298:SF2">
    <property type="entry name" value="FMN_FAD EXPORTER YEEO-RELATED"/>
    <property type="match status" value="1"/>
</dbReference>
<keyword evidence="1" id="KW-0813">Transport</keyword>
<dbReference type="Pfam" id="PF01554">
    <property type="entry name" value="MatE"/>
    <property type="match status" value="1"/>
</dbReference>
<keyword evidence="2" id="KW-0472">Membrane</keyword>
<dbReference type="InterPro" id="IPR050222">
    <property type="entry name" value="MATE_MdtK"/>
</dbReference>
<sequence length="197" mass="20706">MPAADVLGFAVFQMMQVRYGMISGAATQMVTVLTSIAYMPGIGIATAAATLVGQSIGAGARPWALRLGTRIILLAALVMGGIGLALALAGPWLMPLFAGAHDRASDQAARLGVQLLWLAAAYQFFDGLNLGSSMCLRGAGDVRVPAALIFPVCWLVFLPLAHAFTFAPGQGWFHFLPQFGWGARGGWSAVIIYVVLL</sequence>
<evidence type="ECO:0000256" key="1">
    <source>
        <dbReference type="ARBA" id="ARBA00022448"/>
    </source>
</evidence>
<feature type="transmembrane region" description="Helical" evidence="2">
    <location>
        <begin position="71"/>
        <end position="94"/>
    </location>
</feature>
<dbReference type="PANTHER" id="PTHR43298">
    <property type="entry name" value="MULTIDRUG RESISTANCE PROTEIN NORM-RELATED"/>
    <property type="match status" value="1"/>
</dbReference>
<dbReference type="InterPro" id="IPR002528">
    <property type="entry name" value="MATE_fam"/>
</dbReference>
<dbReference type="GO" id="GO:0005886">
    <property type="term" value="C:plasma membrane"/>
    <property type="evidence" value="ECO:0007669"/>
    <property type="project" value="TreeGrafter"/>
</dbReference>
<comment type="caution">
    <text evidence="3">The sequence shown here is derived from an EMBL/GenBank/DDBJ whole genome shotgun (WGS) entry which is preliminary data.</text>
</comment>
<gene>
    <name evidence="3" type="ORF">B1A_00068</name>
</gene>
<feature type="transmembrane region" description="Helical" evidence="2">
    <location>
        <begin position="148"/>
        <end position="167"/>
    </location>
</feature>
<feature type="transmembrane region" description="Helical" evidence="2">
    <location>
        <begin position="114"/>
        <end position="136"/>
    </location>
</feature>
<protein>
    <submittedName>
        <fullName evidence="3">NorM-like multidrug efflux protein</fullName>
    </submittedName>
</protein>
<name>T1C6Y8_9ZZZZ</name>
<evidence type="ECO:0000313" key="3">
    <source>
        <dbReference type="EMBL" id="EQD81211.1"/>
    </source>
</evidence>
<proteinExistence type="predicted"/>
<feature type="transmembrane region" description="Helical" evidence="2">
    <location>
        <begin position="36"/>
        <end position="59"/>
    </location>
</feature>
<evidence type="ECO:0000256" key="2">
    <source>
        <dbReference type="SAM" id="Phobius"/>
    </source>
</evidence>
<dbReference type="GO" id="GO:0015297">
    <property type="term" value="F:antiporter activity"/>
    <property type="evidence" value="ECO:0007669"/>
    <property type="project" value="InterPro"/>
</dbReference>
<keyword evidence="2" id="KW-0812">Transmembrane</keyword>
<dbReference type="EMBL" id="AUZX01000049">
    <property type="protein sequence ID" value="EQD81211.1"/>
    <property type="molecule type" value="Genomic_DNA"/>
</dbReference>
<dbReference type="AlphaFoldDB" id="T1C6Y8"/>
<feature type="non-terminal residue" evidence="3">
    <location>
        <position position="197"/>
    </location>
</feature>